<protein>
    <submittedName>
        <fullName evidence="7">TraR/DksA family transcriptional regulator</fullName>
    </submittedName>
</protein>
<dbReference type="RefSeq" id="WP_145744186.1">
    <property type="nucleotide sequence ID" value="NZ_VIVL01000005.1"/>
</dbReference>
<evidence type="ECO:0000313" key="7">
    <source>
        <dbReference type="EMBL" id="TWD85656.1"/>
    </source>
</evidence>
<dbReference type="EMBL" id="VIVL01000005">
    <property type="protein sequence ID" value="TWD85656.1"/>
    <property type="molecule type" value="Genomic_DNA"/>
</dbReference>
<dbReference type="SUPFAM" id="SSF57716">
    <property type="entry name" value="Glucocorticoid receptor-like (DNA-binding domain)"/>
    <property type="match status" value="1"/>
</dbReference>
<dbReference type="Gene3D" id="1.20.120.910">
    <property type="entry name" value="DksA, coiled-coil domain"/>
    <property type="match status" value="1"/>
</dbReference>
<feature type="compositionally biased region" description="Basic and acidic residues" evidence="5">
    <location>
        <begin position="40"/>
        <end position="60"/>
    </location>
</feature>
<keyword evidence="3" id="KW-0862">Zinc</keyword>
<evidence type="ECO:0000256" key="2">
    <source>
        <dbReference type="ARBA" id="ARBA00022771"/>
    </source>
</evidence>
<feature type="domain" description="Zinc finger DksA/TraR C4-type" evidence="6">
    <location>
        <begin position="85"/>
        <end position="120"/>
    </location>
</feature>
<dbReference type="InterPro" id="IPR000962">
    <property type="entry name" value="Znf_DskA_TraR"/>
</dbReference>
<reference evidence="7 8" key="1">
    <citation type="submission" date="2019-06" db="EMBL/GenBank/DDBJ databases">
        <title>Sorghum-associated microbial communities from plants grown in Nebraska, USA.</title>
        <authorList>
            <person name="Schachtman D."/>
        </authorList>
    </citation>
    <scope>NUCLEOTIDE SEQUENCE [LARGE SCALE GENOMIC DNA]</scope>
    <source>
        <strain evidence="7 8">T529</strain>
    </source>
</reference>
<dbReference type="AlphaFoldDB" id="A0A561C3B3"/>
<evidence type="ECO:0000313" key="8">
    <source>
        <dbReference type="Proteomes" id="UP000319722"/>
    </source>
</evidence>
<dbReference type="InterPro" id="IPR037187">
    <property type="entry name" value="DnaK_N"/>
</dbReference>
<dbReference type="PROSITE" id="PS51128">
    <property type="entry name" value="ZF_DKSA_2"/>
    <property type="match status" value="1"/>
</dbReference>
<organism evidence="7 8">
    <name type="scientific">Variovorax beijingensis</name>
    <dbReference type="NCBI Taxonomy" id="2496117"/>
    <lineage>
        <taxon>Bacteria</taxon>
        <taxon>Pseudomonadati</taxon>
        <taxon>Pseudomonadota</taxon>
        <taxon>Betaproteobacteria</taxon>
        <taxon>Burkholderiales</taxon>
        <taxon>Comamonadaceae</taxon>
        <taxon>Variovorax</taxon>
    </lineage>
</organism>
<dbReference type="Pfam" id="PF01258">
    <property type="entry name" value="zf-dskA_traR"/>
    <property type="match status" value="1"/>
</dbReference>
<sequence length="124" mass="13984">MKHLNASDRDMLARKLEFLKSQALDDLRASAPGVPPAAADDAHEVRSHADEAETERQDDVRFAEIEVDRRRLSEIEQAQQRMSEGRYGICTDCGEDIPRERLLAQPMAIRCAACQAAAERARHR</sequence>
<evidence type="ECO:0000256" key="3">
    <source>
        <dbReference type="ARBA" id="ARBA00022833"/>
    </source>
</evidence>
<dbReference type="SUPFAM" id="SSF109635">
    <property type="entry name" value="DnaK suppressor protein DksA, alpha-hairpin domain"/>
    <property type="match status" value="1"/>
</dbReference>
<keyword evidence="1" id="KW-0479">Metal-binding</keyword>
<keyword evidence="2" id="KW-0863">Zinc-finger</keyword>
<gene>
    <name evidence="7" type="ORF">FB547_105168</name>
</gene>
<evidence type="ECO:0000256" key="5">
    <source>
        <dbReference type="SAM" id="MobiDB-lite"/>
    </source>
</evidence>
<accession>A0A561C3B3</accession>
<proteinExistence type="predicted"/>
<feature type="zinc finger region" description="dksA C4-type" evidence="4">
    <location>
        <begin position="90"/>
        <end position="114"/>
    </location>
</feature>
<evidence type="ECO:0000259" key="6">
    <source>
        <dbReference type="Pfam" id="PF01258"/>
    </source>
</evidence>
<dbReference type="PANTHER" id="PTHR33823:SF4">
    <property type="entry name" value="GENERAL STRESS PROTEIN 16O"/>
    <property type="match status" value="1"/>
</dbReference>
<comment type="caution">
    <text evidence="7">The sequence shown here is derived from an EMBL/GenBank/DDBJ whole genome shotgun (WGS) entry which is preliminary data.</text>
</comment>
<evidence type="ECO:0000256" key="1">
    <source>
        <dbReference type="ARBA" id="ARBA00022723"/>
    </source>
</evidence>
<dbReference type="PANTHER" id="PTHR33823">
    <property type="entry name" value="RNA POLYMERASE-BINDING TRANSCRIPTION FACTOR DKSA-RELATED"/>
    <property type="match status" value="1"/>
</dbReference>
<feature type="region of interest" description="Disordered" evidence="5">
    <location>
        <begin position="29"/>
        <end position="60"/>
    </location>
</feature>
<dbReference type="GO" id="GO:0008270">
    <property type="term" value="F:zinc ion binding"/>
    <property type="evidence" value="ECO:0007669"/>
    <property type="project" value="UniProtKB-KW"/>
</dbReference>
<feature type="compositionally biased region" description="Low complexity" evidence="5">
    <location>
        <begin position="29"/>
        <end position="39"/>
    </location>
</feature>
<evidence type="ECO:0000256" key="4">
    <source>
        <dbReference type="PROSITE-ProRule" id="PRU00510"/>
    </source>
</evidence>
<dbReference type="Proteomes" id="UP000319722">
    <property type="component" value="Unassembled WGS sequence"/>
</dbReference>
<name>A0A561C3B3_9BURK</name>
<dbReference type="OrthoDB" id="9811543at2"/>